<keyword evidence="1" id="KW-0378">Hydrolase</keyword>
<dbReference type="SUPFAM" id="SSF52172">
    <property type="entry name" value="CheY-like"/>
    <property type="match status" value="1"/>
</dbReference>
<evidence type="ECO:0000313" key="4">
    <source>
        <dbReference type="EMBL" id="MBW8185243.1"/>
    </source>
</evidence>
<dbReference type="Gene3D" id="3.60.40.10">
    <property type="entry name" value="PPM-type phosphatase domain"/>
    <property type="match status" value="1"/>
</dbReference>
<dbReference type="InterPro" id="IPR001932">
    <property type="entry name" value="PPM-type_phosphatase-like_dom"/>
</dbReference>
<dbReference type="PANTHER" id="PTHR43156:SF2">
    <property type="entry name" value="STAGE II SPORULATION PROTEIN E"/>
    <property type="match status" value="1"/>
</dbReference>
<feature type="domain" description="Response regulatory" evidence="3">
    <location>
        <begin position="14"/>
        <end position="128"/>
    </location>
</feature>
<gene>
    <name evidence="4" type="ORF">K0625_16405</name>
</gene>
<evidence type="ECO:0000259" key="3">
    <source>
        <dbReference type="PROSITE" id="PS50110"/>
    </source>
</evidence>
<dbReference type="EMBL" id="JAHZST010000012">
    <property type="protein sequence ID" value="MBW8185243.1"/>
    <property type="molecule type" value="Genomic_DNA"/>
</dbReference>
<proteinExistence type="predicted"/>
<feature type="modified residue" description="4-aspartylphosphate" evidence="2">
    <location>
        <position position="63"/>
    </location>
</feature>
<evidence type="ECO:0000256" key="2">
    <source>
        <dbReference type="PROSITE-ProRule" id="PRU00169"/>
    </source>
</evidence>
<dbReference type="PANTHER" id="PTHR43156">
    <property type="entry name" value="STAGE II SPORULATION PROTEIN E-RELATED"/>
    <property type="match status" value="1"/>
</dbReference>
<dbReference type="CDD" id="cd00156">
    <property type="entry name" value="REC"/>
    <property type="match status" value="1"/>
</dbReference>
<dbReference type="InterPro" id="IPR036457">
    <property type="entry name" value="PPM-type-like_dom_sf"/>
</dbReference>
<evidence type="ECO:0000313" key="5">
    <source>
        <dbReference type="Proteomes" id="UP001195963"/>
    </source>
</evidence>
<dbReference type="Proteomes" id="UP001195963">
    <property type="component" value="Unassembled WGS sequence"/>
</dbReference>
<sequence length="461" mass="51809">MLDSLFKFQTENLNILIVEDTQSERCFIAKLLQSMGLHVSSCSSAEQAILEYERQEVDIVISDWRMPGITGPELCEHLKSLPFPPYIILLTSNNLAEHMIQGIESGADDFISKPFVPSVLKVRILAAARIVKLQRKLTHKNSELNTALANEHEYLEQIQSDMKSAVKLQSSHLPSSSHLINQWHLATRFNPAQELAGDIFQCIEIDKTHIGFYLLDVTGHGIAASMQSFTLAQQLSCSSCDWESLNPALIINKLNQDFEDPENNGRFATLILGIVNSLTGEVKLTVAGHPQPILLDDTGARLMELDSGLPLGIDKQFSYRYSKFTLKSHQHLMLYSDGLYESQHPKFGEFGITRLVKRCDQAHSLSPESLLHHLSHSIDLWQQKKPQDDISMMLLSAPSLFKQSRTLDSAPVKELYFSHVATEDQTFKNEADINEVLPIQQPLSKAPITSASDCISRRIYE</sequence>
<protein>
    <submittedName>
        <fullName evidence="4">SpoIIE family protein phosphatase</fullName>
    </submittedName>
</protein>
<dbReference type="Pfam" id="PF00072">
    <property type="entry name" value="Response_reg"/>
    <property type="match status" value="1"/>
</dbReference>
<dbReference type="InterPro" id="IPR052016">
    <property type="entry name" value="Bact_Sigma-Reg"/>
</dbReference>
<dbReference type="Pfam" id="PF07228">
    <property type="entry name" value="SpoIIE"/>
    <property type="match status" value="1"/>
</dbReference>
<accession>A0ABS7E6C8</accession>
<dbReference type="SMART" id="SM00448">
    <property type="entry name" value="REC"/>
    <property type="match status" value="1"/>
</dbReference>
<dbReference type="RefSeq" id="WP_220110680.1">
    <property type="nucleotide sequence ID" value="NZ_JAHZST010000012.1"/>
</dbReference>
<dbReference type="InterPro" id="IPR011006">
    <property type="entry name" value="CheY-like_superfamily"/>
</dbReference>
<dbReference type="SMART" id="SM00331">
    <property type="entry name" value="PP2C_SIG"/>
    <property type="match status" value="1"/>
</dbReference>
<dbReference type="SUPFAM" id="SSF81606">
    <property type="entry name" value="PP2C-like"/>
    <property type="match status" value="1"/>
</dbReference>
<comment type="caution">
    <text evidence="4">The sequence shown here is derived from an EMBL/GenBank/DDBJ whole genome shotgun (WGS) entry which is preliminary data.</text>
</comment>
<dbReference type="Gene3D" id="3.40.50.2300">
    <property type="match status" value="1"/>
</dbReference>
<name>A0ABS7E6C8_9GAMM</name>
<keyword evidence="5" id="KW-1185">Reference proteome</keyword>
<evidence type="ECO:0000256" key="1">
    <source>
        <dbReference type="ARBA" id="ARBA00022801"/>
    </source>
</evidence>
<reference evidence="4 5" key="1">
    <citation type="submission" date="2021-07" db="EMBL/GenBank/DDBJ databases">
        <title>Shewanella sp. nov, isolated from SCS.</title>
        <authorList>
            <person name="Cao W.R."/>
        </authorList>
    </citation>
    <scope>NUCLEOTIDE SEQUENCE [LARGE SCALE GENOMIC DNA]</scope>
    <source>
        <strain evidence="4 5">NR704-98</strain>
    </source>
</reference>
<keyword evidence="2" id="KW-0597">Phosphoprotein</keyword>
<organism evidence="4 5">
    <name type="scientific">Shewanella nanhaiensis</name>
    <dbReference type="NCBI Taxonomy" id="2864872"/>
    <lineage>
        <taxon>Bacteria</taxon>
        <taxon>Pseudomonadati</taxon>
        <taxon>Pseudomonadota</taxon>
        <taxon>Gammaproteobacteria</taxon>
        <taxon>Alteromonadales</taxon>
        <taxon>Shewanellaceae</taxon>
        <taxon>Shewanella</taxon>
    </lineage>
</organism>
<dbReference type="PROSITE" id="PS50110">
    <property type="entry name" value="RESPONSE_REGULATORY"/>
    <property type="match status" value="1"/>
</dbReference>
<dbReference type="InterPro" id="IPR001789">
    <property type="entry name" value="Sig_transdc_resp-reg_receiver"/>
</dbReference>